<sequence length="80" mass="8904">DSRVGTNATNQVAVAASNSTGCYSHDVHSNTGNYTKYVEANKCPRVNLYVDDIDDDDNDDDDDDDDDNDDNDDDDYDFDL</sequence>
<name>A0A396ZXH4_APHAT</name>
<gene>
    <name evidence="2" type="ORF">DYB25_006166</name>
</gene>
<feature type="compositionally biased region" description="Acidic residues" evidence="1">
    <location>
        <begin position="51"/>
        <end position="80"/>
    </location>
</feature>
<dbReference type="EMBL" id="QUTA01010692">
    <property type="protein sequence ID" value="RHX99325.1"/>
    <property type="molecule type" value="Genomic_DNA"/>
</dbReference>
<evidence type="ECO:0000256" key="1">
    <source>
        <dbReference type="SAM" id="MobiDB-lite"/>
    </source>
</evidence>
<feature type="non-terminal residue" evidence="2">
    <location>
        <position position="1"/>
    </location>
</feature>
<comment type="caution">
    <text evidence="2">The sequence shown here is derived from an EMBL/GenBank/DDBJ whole genome shotgun (WGS) entry which is preliminary data.</text>
</comment>
<accession>A0A396ZXH4</accession>
<organism evidence="2 3">
    <name type="scientific">Aphanomyces astaci</name>
    <name type="common">Crayfish plague agent</name>
    <dbReference type="NCBI Taxonomy" id="112090"/>
    <lineage>
        <taxon>Eukaryota</taxon>
        <taxon>Sar</taxon>
        <taxon>Stramenopiles</taxon>
        <taxon>Oomycota</taxon>
        <taxon>Saprolegniomycetes</taxon>
        <taxon>Saprolegniales</taxon>
        <taxon>Verrucalvaceae</taxon>
        <taxon>Aphanomyces</taxon>
    </lineage>
</organism>
<reference evidence="2 3" key="1">
    <citation type="submission" date="2018-08" db="EMBL/GenBank/DDBJ databases">
        <title>Aphanomyces genome sequencing and annotation.</title>
        <authorList>
            <person name="Minardi D."/>
            <person name="Oidtmann B."/>
            <person name="Van Der Giezen M."/>
            <person name="Studholme D.J."/>
        </authorList>
    </citation>
    <scope>NUCLEOTIDE SEQUENCE [LARGE SCALE GENOMIC DNA]</scope>
    <source>
        <strain evidence="2 3">Yx</strain>
    </source>
</reference>
<evidence type="ECO:0000313" key="2">
    <source>
        <dbReference type="EMBL" id="RHX99325.1"/>
    </source>
</evidence>
<dbReference type="AlphaFoldDB" id="A0A396ZXH4"/>
<proteinExistence type="predicted"/>
<feature type="region of interest" description="Disordered" evidence="1">
    <location>
        <begin position="50"/>
        <end position="80"/>
    </location>
</feature>
<protein>
    <submittedName>
        <fullName evidence="2">Uncharacterized protein</fullName>
    </submittedName>
</protein>
<evidence type="ECO:0000313" key="3">
    <source>
        <dbReference type="Proteomes" id="UP000266239"/>
    </source>
</evidence>
<dbReference type="Proteomes" id="UP000266239">
    <property type="component" value="Unassembled WGS sequence"/>
</dbReference>